<dbReference type="EMBL" id="KN823025">
    <property type="protein sequence ID" value="KIO26374.1"/>
    <property type="molecule type" value="Genomic_DNA"/>
</dbReference>
<evidence type="ECO:0000313" key="1">
    <source>
        <dbReference type="EMBL" id="KIO26374.1"/>
    </source>
</evidence>
<keyword evidence="2" id="KW-1185">Reference proteome</keyword>
<organism evidence="1 2">
    <name type="scientific">Tulasnella calospora MUT 4182</name>
    <dbReference type="NCBI Taxonomy" id="1051891"/>
    <lineage>
        <taxon>Eukaryota</taxon>
        <taxon>Fungi</taxon>
        <taxon>Dikarya</taxon>
        <taxon>Basidiomycota</taxon>
        <taxon>Agaricomycotina</taxon>
        <taxon>Agaricomycetes</taxon>
        <taxon>Cantharellales</taxon>
        <taxon>Tulasnellaceae</taxon>
        <taxon>Tulasnella</taxon>
    </lineage>
</organism>
<accession>A0A0C3QJK4</accession>
<proteinExistence type="predicted"/>
<reference evidence="2" key="2">
    <citation type="submission" date="2015-01" db="EMBL/GenBank/DDBJ databases">
        <title>Evolutionary Origins and Diversification of the Mycorrhizal Mutualists.</title>
        <authorList>
            <consortium name="DOE Joint Genome Institute"/>
            <consortium name="Mycorrhizal Genomics Consortium"/>
            <person name="Kohler A."/>
            <person name="Kuo A."/>
            <person name="Nagy L.G."/>
            <person name="Floudas D."/>
            <person name="Copeland A."/>
            <person name="Barry K.W."/>
            <person name="Cichocki N."/>
            <person name="Veneault-Fourrey C."/>
            <person name="LaButti K."/>
            <person name="Lindquist E.A."/>
            <person name="Lipzen A."/>
            <person name="Lundell T."/>
            <person name="Morin E."/>
            <person name="Murat C."/>
            <person name="Riley R."/>
            <person name="Ohm R."/>
            <person name="Sun H."/>
            <person name="Tunlid A."/>
            <person name="Henrissat B."/>
            <person name="Grigoriev I.V."/>
            <person name="Hibbett D.S."/>
            <person name="Martin F."/>
        </authorList>
    </citation>
    <scope>NUCLEOTIDE SEQUENCE [LARGE SCALE GENOMIC DNA]</scope>
    <source>
        <strain evidence="2">MUT 4182</strain>
    </source>
</reference>
<dbReference type="HOGENOM" id="CLU_1950407_0_0_1"/>
<protein>
    <submittedName>
        <fullName evidence="1">Uncharacterized protein</fullName>
    </submittedName>
</protein>
<dbReference type="AlphaFoldDB" id="A0A0C3QJK4"/>
<reference evidence="1 2" key="1">
    <citation type="submission" date="2014-04" db="EMBL/GenBank/DDBJ databases">
        <authorList>
            <consortium name="DOE Joint Genome Institute"/>
            <person name="Kuo A."/>
            <person name="Girlanda M."/>
            <person name="Perotto S."/>
            <person name="Kohler A."/>
            <person name="Nagy L.G."/>
            <person name="Floudas D."/>
            <person name="Copeland A."/>
            <person name="Barry K.W."/>
            <person name="Cichocki N."/>
            <person name="Veneault-Fourrey C."/>
            <person name="LaButti K."/>
            <person name="Lindquist E.A."/>
            <person name="Lipzen A."/>
            <person name="Lundell T."/>
            <person name="Morin E."/>
            <person name="Murat C."/>
            <person name="Sun H."/>
            <person name="Tunlid A."/>
            <person name="Henrissat B."/>
            <person name="Grigoriev I.V."/>
            <person name="Hibbett D.S."/>
            <person name="Martin F."/>
            <person name="Nordberg H.P."/>
            <person name="Cantor M.N."/>
            <person name="Hua S.X."/>
        </authorList>
    </citation>
    <scope>NUCLEOTIDE SEQUENCE [LARGE SCALE GENOMIC DNA]</scope>
    <source>
        <strain evidence="1 2">MUT 4182</strain>
    </source>
</reference>
<gene>
    <name evidence="1" type="ORF">M407DRAFT_201564</name>
</gene>
<sequence>MSRSSAFARSACFPFSIPPPLSRSSYFRPSYPPAHSIDPISFDSFVLIITPGSSTVDVISFFFCLFLPLQSPRDFPSFFFLPEKGLLYHYIPFCVHTNTRTCVKPRVSEQWGRVDRPGYIGFFGVKMFA</sequence>
<dbReference type="Proteomes" id="UP000054248">
    <property type="component" value="Unassembled WGS sequence"/>
</dbReference>
<name>A0A0C3QJK4_9AGAM</name>
<evidence type="ECO:0000313" key="2">
    <source>
        <dbReference type="Proteomes" id="UP000054248"/>
    </source>
</evidence>